<evidence type="ECO:0000313" key="2">
    <source>
        <dbReference type="Proteomes" id="UP000595858"/>
    </source>
</evidence>
<gene>
    <name evidence="1" type="ORF">OIPHN260_12870</name>
</gene>
<dbReference type="Proteomes" id="UP000595858">
    <property type="component" value="Chromosome"/>
</dbReference>
<sequence length="64" mass="7228">MVLDLLAIHLIEIDVLKIKDIFPEVSEHFFNVCFHIVVALASEFSDLAAGHSDSVMMICYIYNS</sequence>
<name>A0AAU9BU34_9ENTR</name>
<proteinExistence type="predicted"/>
<dbReference type="AlphaFoldDB" id="A0AAU9BU34"/>
<protein>
    <submittedName>
        <fullName evidence="1">Uncharacterized protein</fullName>
    </submittedName>
</protein>
<dbReference type="EMBL" id="AP023447">
    <property type="protein sequence ID" value="BCL41785.1"/>
    <property type="molecule type" value="Genomic_DNA"/>
</dbReference>
<evidence type="ECO:0000313" key="1">
    <source>
        <dbReference type="EMBL" id="BCL41785.1"/>
    </source>
</evidence>
<organism evidence="1 2">
    <name type="scientific">Enterobacter roggenkampii</name>
    <dbReference type="NCBI Taxonomy" id="1812935"/>
    <lineage>
        <taxon>Bacteria</taxon>
        <taxon>Pseudomonadati</taxon>
        <taxon>Pseudomonadota</taxon>
        <taxon>Gammaproteobacteria</taxon>
        <taxon>Enterobacterales</taxon>
        <taxon>Enterobacteriaceae</taxon>
        <taxon>Enterobacter</taxon>
        <taxon>Enterobacter cloacae complex</taxon>
    </lineage>
</organism>
<accession>A0AAU9BU34</accession>
<reference evidence="1" key="1">
    <citation type="journal article" date="2020" name="J Glob Antimicrob Resist">
        <title>Genomic characterization of clinical Enterobacter roggenkampii co-harboring blaIMP-1- and blaGES-5-encoding IncP6 and mcr-9-encoding IncHI2 plasmids isolated in Japan.</title>
        <authorList>
            <person name="Umeda K."/>
            <person name="Nakamura H."/>
            <person name="Fukuda A."/>
            <person name="Matsumoto Y."/>
            <person name="Motooka D."/>
            <person name="Nakamura S."/>
            <person name="Yasui Y."/>
            <person name="Yoshida H."/>
            <person name="Kawahara R."/>
        </authorList>
    </citation>
    <scope>NUCLEOTIDE SEQUENCE</scope>
    <source>
        <strain evidence="1">OIPH-N260</strain>
    </source>
</reference>